<evidence type="ECO:0000313" key="2">
    <source>
        <dbReference type="EMBL" id="GBF58580.1"/>
    </source>
</evidence>
<feature type="compositionally biased region" description="Polar residues" evidence="1">
    <location>
        <begin position="72"/>
        <end position="81"/>
    </location>
</feature>
<keyword evidence="3" id="KW-1185">Reference proteome</keyword>
<feature type="compositionally biased region" description="Basic and acidic residues" evidence="1">
    <location>
        <begin position="87"/>
        <end position="97"/>
    </location>
</feature>
<protein>
    <submittedName>
        <fullName evidence="2">Uncharacterized protein</fullName>
    </submittedName>
</protein>
<dbReference type="Proteomes" id="UP000245086">
    <property type="component" value="Unassembled WGS sequence"/>
</dbReference>
<accession>A0A2P2EBY0</accession>
<comment type="caution">
    <text evidence="2">The sequence shown here is derived from an EMBL/GenBank/DDBJ whole genome shotgun (WGS) entry which is preliminary data.</text>
</comment>
<organism evidence="2 3">
    <name type="scientific">Candidatus Phycosocius bacilliformis</name>
    <dbReference type="NCBI Taxonomy" id="1445552"/>
    <lineage>
        <taxon>Bacteria</taxon>
        <taxon>Pseudomonadati</taxon>
        <taxon>Pseudomonadota</taxon>
        <taxon>Alphaproteobacteria</taxon>
        <taxon>Caulobacterales</taxon>
        <taxon>Caulobacterales incertae sedis</taxon>
        <taxon>Candidatus Phycosocius</taxon>
    </lineage>
</organism>
<evidence type="ECO:0000313" key="3">
    <source>
        <dbReference type="Proteomes" id="UP000245086"/>
    </source>
</evidence>
<proteinExistence type="predicted"/>
<feature type="region of interest" description="Disordered" evidence="1">
    <location>
        <begin position="68"/>
        <end position="97"/>
    </location>
</feature>
<sequence>MHIPQLRREGLVLSEPGSTAHSSLSAVWALHVTMIDFAGSHRAKVGPFWRAGLQATSSRVRPRARLVLSEPNRASSTSINRPQARMLSDDQKHDGPL</sequence>
<reference evidence="2" key="1">
    <citation type="journal article" date="2018" name="Genome Announc.">
        <title>Draft Genome Sequence of "Candidatus Phycosocius bacilliformis," an Alphaproteobacterial Ectosymbiont of the Hydrocarbon-Producing Green Alga Botryococcus braunii.</title>
        <authorList>
            <person name="Tanabe Y."/>
            <person name="Yamaguchi H."/>
            <person name="Watanabe M.M."/>
        </authorList>
    </citation>
    <scope>NUCLEOTIDE SEQUENCE [LARGE SCALE GENOMIC DNA]</scope>
    <source>
        <strain evidence="2">BOTRYCO-2</strain>
    </source>
</reference>
<dbReference type="EMBL" id="BFBR01000007">
    <property type="protein sequence ID" value="GBF58580.1"/>
    <property type="molecule type" value="Genomic_DNA"/>
</dbReference>
<evidence type="ECO:0000256" key="1">
    <source>
        <dbReference type="SAM" id="MobiDB-lite"/>
    </source>
</evidence>
<dbReference type="AlphaFoldDB" id="A0A2P2EBY0"/>
<gene>
    <name evidence="2" type="ORF">PbB2_02266</name>
</gene>
<name>A0A2P2EBY0_9PROT</name>